<protein>
    <submittedName>
        <fullName evidence="5">DNA-binding transcriptional regulator, MarR family</fullName>
    </submittedName>
</protein>
<accession>A0A1T4VJQ2</accession>
<dbReference type="EMBL" id="FUYA01000001">
    <property type="protein sequence ID" value="SKA65153.1"/>
    <property type="molecule type" value="Genomic_DNA"/>
</dbReference>
<dbReference type="InterPro" id="IPR036388">
    <property type="entry name" value="WH-like_DNA-bd_sf"/>
</dbReference>
<evidence type="ECO:0000259" key="4">
    <source>
        <dbReference type="PROSITE" id="PS50995"/>
    </source>
</evidence>
<keyword evidence="3" id="KW-0804">Transcription</keyword>
<dbReference type="InterPro" id="IPR036390">
    <property type="entry name" value="WH_DNA-bd_sf"/>
</dbReference>
<dbReference type="InterPro" id="IPR000835">
    <property type="entry name" value="HTH_MarR-typ"/>
</dbReference>
<dbReference type="Gene3D" id="1.10.10.10">
    <property type="entry name" value="Winged helix-like DNA-binding domain superfamily/Winged helix DNA-binding domain"/>
    <property type="match status" value="1"/>
</dbReference>
<keyword evidence="1" id="KW-0805">Transcription regulation</keyword>
<organism evidence="5 6">
    <name type="scientific">Desulfobaculum bizertense DSM 18034</name>
    <dbReference type="NCBI Taxonomy" id="1121442"/>
    <lineage>
        <taxon>Bacteria</taxon>
        <taxon>Pseudomonadati</taxon>
        <taxon>Thermodesulfobacteriota</taxon>
        <taxon>Desulfovibrionia</taxon>
        <taxon>Desulfovibrionales</taxon>
        <taxon>Desulfovibrionaceae</taxon>
        <taxon>Desulfobaculum</taxon>
    </lineage>
</organism>
<keyword evidence="6" id="KW-1185">Reference proteome</keyword>
<evidence type="ECO:0000256" key="1">
    <source>
        <dbReference type="ARBA" id="ARBA00023015"/>
    </source>
</evidence>
<dbReference type="SMART" id="SM00347">
    <property type="entry name" value="HTH_MARR"/>
    <property type="match status" value="1"/>
</dbReference>
<name>A0A1T4VJQ2_9BACT</name>
<dbReference type="PANTHER" id="PTHR42756:SF1">
    <property type="entry name" value="TRANSCRIPTIONAL REPRESSOR OF EMRAB OPERON"/>
    <property type="match status" value="1"/>
</dbReference>
<proteinExistence type="predicted"/>
<dbReference type="GO" id="GO:0003700">
    <property type="term" value="F:DNA-binding transcription factor activity"/>
    <property type="evidence" value="ECO:0007669"/>
    <property type="project" value="InterPro"/>
</dbReference>
<dbReference type="PRINTS" id="PR00598">
    <property type="entry name" value="HTHMARR"/>
</dbReference>
<gene>
    <name evidence="5" type="ORF">SAMN02745702_00481</name>
</gene>
<dbReference type="AlphaFoldDB" id="A0A1T4VJQ2"/>
<dbReference type="InterPro" id="IPR023187">
    <property type="entry name" value="Tscrpt_reg_MarR-type_CS"/>
</dbReference>
<sequence>MSTNTLAPQFDALLSVLSRIPSRDFSAVQTSVDLLETAQAMFRCLEERFFKDVVSKGKFMVLTLLMDAPESQMTPSELASKAGVTRATMTGLLDRLETEGHVTRAQSQEDRRKLTINLTQAGQDFLQDVLPRLAELLESIGASLPAGNRGTLNGLLGSMKEALS</sequence>
<dbReference type="GO" id="GO:0003677">
    <property type="term" value="F:DNA binding"/>
    <property type="evidence" value="ECO:0007669"/>
    <property type="project" value="UniProtKB-KW"/>
</dbReference>
<dbReference type="RefSeq" id="WP_078683785.1">
    <property type="nucleotide sequence ID" value="NZ_FUYA01000001.1"/>
</dbReference>
<dbReference type="OrthoDB" id="5521015at2"/>
<feature type="domain" description="HTH marR-type" evidence="4">
    <location>
        <begin position="27"/>
        <end position="161"/>
    </location>
</feature>
<dbReference type="STRING" id="1121442.SAMN02745702_00481"/>
<dbReference type="Pfam" id="PF01047">
    <property type="entry name" value="MarR"/>
    <property type="match status" value="1"/>
</dbReference>
<keyword evidence="2 5" id="KW-0238">DNA-binding</keyword>
<dbReference type="SUPFAM" id="SSF46785">
    <property type="entry name" value="Winged helix' DNA-binding domain"/>
    <property type="match status" value="1"/>
</dbReference>
<dbReference type="PROSITE" id="PS01117">
    <property type="entry name" value="HTH_MARR_1"/>
    <property type="match status" value="1"/>
</dbReference>
<evidence type="ECO:0000313" key="5">
    <source>
        <dbReference type="EMBL" id="SKA65153.1"/>
    </source>
</evidence>
<dbReference type="Proteomes" id="UP000189733">
    <property type="component" value="Unassembled WGS sequence"/>
</dbReference>
<dbReference type="PANTHER" id="PTHR42756">
    <property type="entry name" value="TRANSCRIPTIONAL REGULATOR, MARR"/>
    <property type="match status" value="1"/>
</dbReference>
<reference evidence="5 6" key="1">
    <citation type="submission" date="2017-02" db="EMBL/GenBank/DDBJ databases">
        <authorList>
            <person name="Peterson S.W."/>
        </authorList>
    </citation>
    <scope>NUCLEOTIDE SEQUENCE [LARGE SCALE GENOMIC DNA]</scope>
    <source>
        <strain evidence="5 6">DSM 18034</strain>
    </source>
</reference>
<evidence type="ECO:0000256" key="2">
    <source>
        <dbReference type="ARBA" id="ARBA00023125"/>
    </source>
</evidence>
<evidence type="ECO:0000313" key="6">
    <source>
        <dbReference type="Proteomes" id="UP000189733"/>
    </source>
</evidence>
<dbReference type="PROSITE" id="PS50995">
    <property type="entry name" value="HTH_MARR_2"/>
    <property type="match status" value="1"/>
</dbReference>
<evidence type="ECO:0000256" key="3">
    <source>
        <dbReference type="ARBA" id="ARBA00023163"/>
    </source>
</evidence>